<gene>
    <name evidence="1" type="ORF">Prudu_010150</name>
</gene>
<reference evidence="1" key="1">
    <citation type="journal article" date="2019" name="Science">
        <title>Mutation of a bHLH transcription factor allowed almond domestication.</title>
        <authorList>
            <person name="Sanchez-Perez R."/>
            <person name="Pavan S."/>
            <person name="Mazzeo R."/>
            <person name="Moldovan C."/>
            <person name="Aiese Cigliano R."/>
            <person name="Del Cueto J."/>
            <person name="Ricciardi F."/>
            <person name="Lotti C."/>
            <person name="Ricciardi L."/>
            <person name="Dicenta F."/>
            <person name="Lopez-Marques R.L."/>
            <person name="Lindberg Moller B."/>
        </authorList>
    </citation>
    <scope>NUCLEOTIDE SEQUENCE</scope>
</reference>
<organism evidence="1">
    <name type="scientific">Prunus dulcis</name>
    <name type="common">Almond</name>
    <name type="synonym">Amygdalus dulcis</name>
    <dbReference type="NCBI Taxonomy" id="3755"/>
    <lineage>
        <taxon>Eukaryota</taxon>
        <taxon>Viridiplantae</taxon>
        <taxon>Streptophyta</taxon>
        <taxon>Embryophyta</taxon>
        <taxon>Tracheophyta</taxon>
        <taxon>Spermatophyta</taxon>
        <taxon>Magnoliopsida</taxon>
        <taxon>eudicotyledons</taxon>
        <taxon>Gunneridae</taxon>
        <taxon>Pentapetalae</taxon>
        <taxon>rosids</taxon>
        <taxon>fabids</taxon>
        <taxon>Rosales</taxon>
        <taxon>Rosaceae</taxon>
        <taxon>Amygdaloideae</taxon>
        <taxon>Amygdaleae</taxon>
        <taxon>Prunus</taxon>
    </lineage>
</organism>
<evidence type="ECO:0000313" key="1">
    <source>
        <dbReference type="EMBL" id="BBH00221.1"/>
    </source>
</evidence>
<dbReference type="AlphaFoldDB" id="A0A4Y1R7M9"/>
<sequence>MILNFSTAEVYENARTAHRLKCVLNFVLAMELVPGWSEMQVAVGGCGWSAVVAAGRKWVDRL</sequence>
<accession>A0A4Y1R7M9</accession>
<proteinExistence type="predicted"/>
<protein>
    <submittedName>
        <fullName evidence="1">Hydroxyproline-rich glycoprotein family protein</fullName>
    </submittedName>
</protein>
<dbReference type="EMBL" id="AP019299">
    <property type="protein sequence ID" value="BBH00221.1"/>
    <property type="molecule type" value="Genomic_DNA"/>
</dbReference>
<name>A0A4Y1R7M9_PRUDU</name>